<dbReference type="RefSeq" id="WP_263000787.1">
    <property type="nucleotide sequence ID" value="NZ_JAOTEM010000001.1"/>
</dbReference>
<evidence type="ECO:0000313" key="3">
    <source>
        <dbReference type="Proteomes" id="UP001208649"/>
    </source>
</evidence>
<sequence>MYSHECEVCGGFKDLSDFYDLGDPPLDPIYEQITRDLLAGRITPINAALHLQTAAKLNKAIEVSEKPTSLEPYLKRNIYHFSAAKSFAQMQYYRDGMVDENGNIKSFQTFRKWVANAGEMFNERHLKVEYDMAHSSALMAQSWDEMDSELIEFSTAGDRRVRPKHALLDKFTAPKSDPIWRRICPPLDWGCRCIIVPGNPNTKKKLTNTEAYNIVKEDVKGTVFENNSAVSKIIFNDKHPYFQNANGKEKQLSWSQYGMEPITKIKTRELEIFQNRESGANEAIKSPHESWMNPDKGTTNHVRYYEDKTVIVTIGKDNEVEKIRVIGISRESTINQYRKGVLMHRE</sequence>
<name>A0ABT2W4J2_9FLAO</name>
<evidence type="ECO:0000259" key="1">
    <source>
        <dbReference type="Pfam" id="PF04233"/>
    </source>
</evidence>
<dbReference type="EMBL" id="JAOTEM010000001">
    <property type="protein sequence ID" value="MCU7615650.1"/>
    <property type="molecule type" value="Genomic_DNA"/>
</dbReference>
<organism evidence="2 3">
    <name type="scientific">Chryseobacterium edaphi</name>
    <dbReference type="NCBI Taxonomy" id="2976532"/>
    <lineage>
        <taxon>Bacteria</taxon>
        <taxon>Pseudomonadati</taxon>
        <taxon>Bacteroidota</taxon>
        <taxon>Flavobacteriia</taxon>
        <taxon>Flavobacteriales</taxon>
        <taxon>Weeksellaceae</taxon>
        <taxon>Chryseobacterium group</taxon>
        <taxon>Chryseobacterium</taxon>
    </lineage>
</organism>
<proteinExistence type="predicted"/>
<accession>A0ABT2W4J2</accession>
<dbReference type="Proteomes" id="UP001208649">
    <property type="component" value="Unassembled WGS sequence"/>
</dbReference>
<dbReference type="Pfam" id="PF04233">
    <property type="entry name" value="Phage_Mu_F"/>
    <property type="match status" value="1"/>
</dbReference>
<reference evidence="3" key="1">
    <citation type="submission" date="2023-07" db="EMBL/GenBank/DDBJ databases">
        <title>Chryseobacterium sp. strain PBS4-4 Genome sequencing and assembly.</title>
        <authorList>
            <person name="Jung Y."/>
        </authorList>
    </citation>
    <scope>NUCLEOTIDE SEQUENCE [LARGE SCALE GENOMIC DNA]</scope>
    <source>
        <strain evidence="3">PBS4-4</strain>
    </source>
</reference>
<feature type="domain" description="Phage head morphogenesis" evidence="1">
    <location>
        <begin position="126"/>
        <end position="195"/>
    </location>
</feature>
<comment type="caution">
    <text evidence="2">The sequence shown here is derived from an EMBL/GenBank/DDBJ whole genome shotgun (WGS) entry which is preliminary data.</text>
</comment>
<gene>
    <name evidence="2" type="ORF">NZ698_00450</name>
</gene>
<dbReference type="InterPro" id="IPR006528">
    <property type="entry name" value="Phage_head_morphogenesis_dom"/>
</dbReference>
<protein>
    <submittedName>
        <fullName evidence="2">Phage minor head protein</fullName>
    </submittedName>
</protein>
<evidence type="ECO:0000313" key="2">
    <source>
        <dbReference type="EMBL" id="MCU7615650.1"/>
    </source>
</evidence>
<keyword evidence="3" id="KW-1185">Reference proteome</keyword>